<dbReference type="GO" id="GO:0009414">
    <property type="term" value="P:response to water deprivation"/>
    <property type="evidence" value="ECO:0007669"/>
    <property type="project" value="EnsemblPlants"/>
</dbReference>
<evidence type="ECO:0000256" key="1">
    <source>
        <dbReference type="ARBA" id="ARBA00009670"/>
    </source>
</evidence>
<dbReference type="GO" id="GO:0009644">
    <property type="term" value="P:response to high light intensity"/>
    <property type="evidence" value="ECO:0007669"/>
    <property type="project" value="EnsemblPlants"/>
</dbReference>
<dbReference type="InterPro" id="IPR050154">
    <property type="entry name" value="UbiB_kinase"/>
</dbReference>
<dbReference type="GO" id="GO:0006995">
    <property type="term" value="P:cellular response to nitrogen starvation"/>
    <property type="evidence" value="ECO:0007669"/>
    <property type="project" value="EnsemblPlants"/>
</dbReference>
<dbReference type="GO" id="GO:0004672">
    <property type="term" value="F:protein kinase activity"/>
    <property type="evidence" value="ECO:0007669"/>
    <property type="project" value="EnsemblPlants"/>
</dbReference>
<dbReference type="InterPro" id="IPR011009">
    <property type="entry name" value="Kinase-like_dom_sf"/>
</dbReference>
<dbReference type="Pfam" id="PF03109">
    <property type="entry name" value="ABC1"/>
    <property type="match status" value="1"/>
</dbReference>
<organism evidence="3 4">
    <name type="scientific">Ostreococcus lucimarinus (strain CCE9901)</name>
    <dbReference type="NCBI Taxonomy" id="436017"/>
    <lineage>
        <taxon>Eukaryota</taxon>
        <taxon>Viridiplantae</taxon>
        <taxon>Chlorophyta</taxon>
        <taxon>Mamiellophyceae</taxon>
        <taxon>Mamiellales</taxon>
        <taxon>Bathycoccaceae</taxon>
        <taxon>Ostreococcus</taxon>
    </lineage>
</organism>
<dbReference type="Gene3D" id="1.10.510.10">
    <property type="entry name" value="Transferase(Phosphotransferase) domain 1"/>
    <property type="match status" value="1"/>
</dbReference>
<name>A4S0B7_OSTLU</name>
<evidence type="ECO:0000259" key="2">
    <source>
        <dbReference type="PROSITE" id="PS50011"/>
    </source>
</evidence>
<dbReference type="PANTHER" id="PTHR10566:SF120">
    <property type="entry name" value="PROTEIN ACTIVITY OF BC1 COMPLEX KINASE 3, CHLOROPLASTIC"/>
    <property type="match status" value="1"/>
</dbReference>
<comment type="similarity">
    <text evidence="1">Belongs to the protein kinase superfamily. ADCK protein kinase family.</text>
</comment>
<dbReference type="InterPro" id="IPR000719">
    <property type="entry name" value="Prot_kinase_dom"/>
</dbReference>
<dbReference type="InterPro" id="IPR004147">
    <property type="entry name" value="ABC1_dom"/>
</dbReference>
<dbReference type="OMA" id="QSSHDFD"/>
<dbReference type="AlphaFoldDB" id="A4S0B7"/>
<evidence type="ECO:0000313" key="3">
    <source>
        <dbReference type="EMBL" id="ABO97237.1"/>
    </source>
</evidence>
<dbReference type="OrthoDB" id="427480at2759"/>
<dbReference type="GO" id="GO:0080177">
    <property type="term" value="P:plastoglobule organization"/>
    <property type="evidence" value="ECO:0007669"/>
    <property type="project" value="EnsemblPlants"/>
</dbReference>
<protein>
    <recommendedName>
        <fullName evidence="2">Protein kinase domain-containing protein</fullName>
    </recommendedName>
</protein>
<sequence>MRSQSPLRYAPEASAAKFTKDPVRVAARAADIATSLSSFAASVALDYQRGTVEENARKRAAELREKLTRLGPAFVKVGQALSTRPDLLPTQYLEELSTLQDALPTFADADAFALVEKELGRPLETMFQKISPSPIAAASLGQVYKAVTMEGRDVALKVQRPSIEGGLDLDFFLIRSGAVVIDKLVTSLNTSVVELVDEFAARVFQELDYVQEGRNAERFARLYGDRPDIVVPGIEWETTSPRVITMEWIEGTKLSDQESLKAQGLDVLALVDSGIQCSLRQLLEFGYFHADPHPGNLLATPDGRLAFLDFGMMSEMPESARYAIIDHVVHLVNRDYVEMANDYYALEFLDESVDVTPIVPALEEFFDDVLEATVDELNFKTITDGLGAVLYKYPFNVPGYYALILRSLTVLEGLALTTDPKFKVLAKAYPYMARRLLTDPRPQLRDSFAELLFQDGKFRWNRLENLLREGSKSDDYDAAAVVPPLIELAIGEDKPGEAKNTLRPLIEAETVKVLEAILLGSAMDSAKSDALAPIVAALPAELRALPPLTFGNAKQEAKLLEKREQVLRIVEMFSSSKGFDPQTLTPFTEALRKPSASIFVQHVATGLAERIAARVVNVFLLSQEVTPSPAKSADATASPR</sequence>
<gene>
    <name evidence="3" type="ORF">OSTLU_35328</name>
</gene>
<dbReference type="RefSeq" id="XP_001418944.1">
    <property type="nucleotide sequence ID" value="XM_001418907.1"/>
</dbReference>
<dbReference type="EMBL" id="CP000587">
    <property type="protein sequence ID" value="ABO97237.1"/>
    <property type="molecule type" value="Genomic_DNA"/>
</dbReference>
<proteinExistence type="inferred from homology"/>
<dbReference type="HOGENOM" id="CLU_006533_4_1_1"/>
<dbReference type="Proteomes" id="UP000001568">
    <property type="component" value="Chromosome 7"/>
</dbReference>
<dbReference type="PROSITE" id="PS50011">
    <property type="entry name" value="PROTEIN_KINASE_DOM"/>
    <property type="match status" value="1"/>
</dbReference>
<reference evidence="3 4" key="1">
    <citation type="journal article" date="2007" name="Proc. Natl. Acad. Sci. U.S.A.">
        <title>The tiny eukaryote Ostreococcus provides genomic insights into the paradox of plankton speciation.</title>
        <authorList>
            <person name="Palenik B."/>
            <person name="Grimwood J."/>
            <person name="Aerts A."/>
            <person name="Rouze P."/>
            <person name="Salamov A."/>
            <person name="Putnam N."/>
            <person name="Dupont C."/>
            <person name="Jorgensen R."/>
            <person name="Derelle E."/>
            <person name="Rombauts S."/>
            <person name="Zhou K."/>
            <person name="Otillar R."/>
            <person name="Merchant S.S."/>
            <person name="Podell S."/>
            <person name="Gaasterland T."/>
            <person name="Napoli C."/>
            <person name="Gendler K."/>
            <person name="Manuell A."/>
            <person name="Tai V."/>
            <person name="Vallon O."/>
            <person name="Piganeau G."/>
            <person name="Jancek S."/>
            <person name="Heijde M."/>
            <person name="Jabbari K."/>
            <person name="Bowler C."/>
            <person name="Lohr M."/>
            <person name="Robbens S."/>
            <person name="Werner G."/>
            <person name="Dubchak I."/>
            <person name="Pazour G.J."/>
            <person name="Ren Q."/>
            <person name="Paulsen I."/>
            <person name="Delwiche C."/>
            <person name="Schmutz J."/>
            <person name="Rokhsar D."/>
            <person name="Van de Peer Y."/>
            <person name="Moreau H."/>
            <person name="Grigoriev I.V."/>
        </authorList>
    </citation>
    <scope>NUCLEOTIDE SEQUENCE [LARGE SCALE GENOMIC DNA]</scope>
    <source>
        <strain evidence="3 4">CCE9901</strain>
    </source>
</reference>
<dbReference type="CDD" id="cd05121">
    <property type="entry name" value="ABC1_ADCK3-like"/>
    <property type="match status" value="1"/>
</dbReference>
<dbReference type="PANTHER" id="PTHR10566">
    <property type="entry name" value="CHAPERONE-ACTIVITY OF BC1 COMPLEX CABC1 -RELATED"/>
    <property type="match status" value="1"/>
</dbReference>
<accession>A4S0B7</accession>
<dbReference type="GO" id="GO:0010114">
    <property type="term" value="P:response to red light"/>
    <property type="evidence" value="ECO:0007669"/>
    <property type="project" value="EnsemblPlants"/>
</dbReference>
<dbReference type="GO" id="GO:0080183">
    <property type="term" value="P:response to photooxidative stress"/>
    <property type="evidence" value="ECO:0007669"/>
    <property type="project" value="EnsemblPlants"/>
</dbReference>
<dbReference type="Gramene" id="ABO97237">
    <property type="protein sequence ID" value="ABO97237"/>
    <property type="gene ID" value="OSTLU_35328"/>
</dbReference>
<dbReference type="GO" id="GO:0005524">
    <property type="term" value="F:ATP binding"/>
    <property type="evidence" value="ECO:0007669"/>
    <property type="project" value="InterPro"/>
</dbReference>
<dbReference type="GO" id="GO:0010287">
    <property type="term" value="C:plastoglobule"/>
    <property type="evidence" value="ECO:0007669"/>
    <property type="project" value="EnsemblPlants"/>
</dbReference>
<evidence type="ECO:0000313" key="4">
    <source>
        <dbReference type="Proteomes" id="UP000001568"/>
    </source>
</evidence>
<dbReference type="eggNOG" id="KOG1235">
    <property type="taxonomic scope" value="Eukaryota"/>
</dbReference>
<dbReference type="GO" id="GO:0050821">
    <property type="term" value="P:protein stabilization"/>
    <property type="evidence" value="ECO:0007669"/>
    <property type="project" value="EnsemblPlants"/>
</dbReference>
<dbReference type="SUPFAM" id="SSF56112">
    <property type="entry name" value="Protein kinase-like (PK-like)"/>
    <property type="match status" value="1"/>
</dbReference>
<keyword evidence="4" id="KW-1185">Reference proteome</keyword>
<dbReference type="GeneID" id="5002731"/>
<dbReference type="GO" id="GO:1904965">
    <property type="term" value="P:regulation of vitamin E biosynthetic process"/>
    <property type="evidence" value="ECO:0007669"/>
    <property type="project" value="EnsemblPlants"/>
</dbReference>
<feature type="domain" description="Protein kinase" evidence="2">
    <location>
        <begin position="129"/>
        <end position="458"/>
    </location>
</feature>
<dbReference type="KEGG" id="olu:OSTLU_35328"/>